<proteinExistence type="predicted"/>
<dbReference type="InterPro" id="IPR046357">
    <property type="entry name" value="PPIase_dom_sf"/>
</dbReference>
<dbReference type="Proteomes" id="UP001440612">
    <property type="component" value="Chromosome"/>
</dbReference>
<dbReference type="SUPFAM" id="SSF109998">
    <property type="entry name" value="Triger factor/SurA peptide-binding domain-like"/>
    <property type="match status" value="1"/>
</dbReference>
<evidence type="ECO:0000313" key="8">
    <source>
        <dbReference type="EMBL" id="WZC48152.2"/>
    </source>
</evidence>
<dbReference type="GO" id="GO:0003755">
    <property type="term" value="F:peptidyl-prolyl cis-trans isomerase activity"/>
    <property type="evidence" value="ECO:0007669"/>
    <property type="project" value="UniProtKB-EC"/>
</dbReference>
<dbReference type="InterPro" id="IPR050280">
    <property type="entry name" value="OMP_Chaperone_SurA"/>
</dbReference>
<evidence type="ECO:0000256" key="2">
    <source>
        <dbReference type="ARBA" id="ARBA00022729"/>
    </source>
</evidence>
<evidence type="ECO:0000256" key="6">
    <source>
        <dbReference type="SAM" id="SignalP"/>
    </source>
</evidence>
<evidence type="ECO:0000313" key="9">
    <source>
        <dbReference type="Proteomes" id="UP001440612"/>
    </source>
</evidence>
<reference evidence="9" key="1">
    <citation type="submission" date="2024-04" db="EMBL/GenBank/DDBJ databases">
        <title>Phylogenomic analyses of a clade within the roseobacter group suggest taxonomic reassignments of species of the genera Aestuariivita, Citreicella, Loktanella, Nautella, Pelagibaca, Ruegeria, Thalassobius, Thiobacimonas and Tropicibacter, and the proposal o.</title>
        <authorList>
            <person name="Jeon C.O."/>
        </authorList>
    </citation>
    <scope>NUCLEOTIDE SEQUENCE [LARGE SCALE GENOMIC DNA]</scope>
    <source>
        <strain evidence="9">BS5-3</strain>
    </source>
</reference>
<keyword evidence="5 8" id="KW-0413">Isomerase</keyword>
<dbReference type="PANTHER" id="PTHR47637:SF1">
    <property type="entry name" value="CHAPERONE SURA"/>
    <property type="match status" value="1"/>
</dbReference>
<evidence type="ECO:0000259" key="7">
    <source>
        <dbReference type="PROSITE" id="PS50198"/>
    </source>
</evidence>
<name>A0ABZ2V2M2_9RHOB</name>
<dbReference type="Gene3D" id="3.10.50.40">
    <property type="match status" value="1"/>
</dbReference>
<sequence>MKTRHRMRAFRLMVALCGFVLATTVGTAGAAQGQLTPVITVNDRAVTQFELNQRIRLLELFRTPGDLNQQARTGLVEDRLKQQEMARVALQLPEAALQTAMEEFAARGNLTLPQFLRVLSQNGIQEQSLRDFVEVGTSWREYIRSRYSRQVTITDADVERAIAARGNATTELQVALNEIIIAAPPDRAAQAQRAANQIATFRSFSAFEDAARQVSALPSRENGGRLGYLPISNYPPQIQAVILALEPGEVTDPIPITNGIALFQMRGIREAARAVPPPVSIDYAAYYIPGGQSETAQRTAMDIRNNVDTCADLYGIAQGQPREVLDRVSLAPSEIASDIALELARLDPGEVSTNLTRDNGETLVFLMLCERVSAGQANTNPETVRNQIRSQRLASLADALLEDLRASAVIRGE</sequence>
<dbReference type="RefSeq" id="WP_373636588.1">
    <property type="nucleotide sequence ID" value="NZ_CP150951.2"/>
</dbReference>
<organism evidence="8 9">
    <name type="scientific">Yoonia phaeophyticola</name>
    <dbReference type="NCBI Taxonomy" id="3137369"/>
    <lineage>
        <taxon>Bacteria</taxon>
        <taxon>Pseudomonadati</taxon>
        <taxon>Pseudomonadota</taxon>
        <taxon>Alphaproteobacteria</taxon>
        <taxon>Rhodobacterales</taxon>
        <taxon>Paracoccaceae</taxon>
        <taxon>Yoonia</taxon>
    </lineage>
</organism>
<dbReference type="SUPFAM" id="SSF54534">
    <property type="entry name" value="FKBP-like"/>
    <property type="match status" value="1"/>
</dbReference>
<protein>
    <recommendedName>
        <fullName evidence="1">Parvulin-like PPIase</fullName>
    </recommendedName>
    <alternativeName>
        <fullName evidence="3">Peptidyl-prolyl cis-trans isomerase plp</fullName>
    </alternativeName>
    <alternativeName>
        <fullName evidence="4">Rotamase plp</fullName>
    </alternativeName>
</protein>
<feature type="domain" description="PpiC" evidence="7">
    <location>
        <begin position="171"/>
        <end position="267"/>
    </location>
</feature>
<dbReference type="PANTHER" id="PTHR47637">
    <property type="entry name" value="CHAPERONE SURA"/>
    <property type="match status" value="1"/>
</dbReference>
<dbReference type="InterPro" id="IPR027304">
    <property type="entry name" value="Trigger_fact/SurA_dom_sf"/>
</dbReference>
<feature type="chain" id="PRO_5045152703" description="Parvulin-like PPIase" evidence="6">
    <location>
        <begin position="31"/>
        <end position="413"/>
    </location>
</feature>
<keyword evidence="9" id="KW-1185">Reference proteome</keyword>
<keyword evidence="2 6" id="KW-0732">Signal</keyword>
<evidence type="ECO:0000256" key="3">
    <source>
        <dbReference type="ARBA" id="ARBA00030642"/>
    </source>
</evidence>
<gene>
    <name evidence="8" type="ORF">AABB29_14910</name>
</gene>
<dbReference type="InterPro" id="IPR000297">
    <property type="entry name" value="PPIase_PpiC"/>
</dbReference>
<dbReference type="Pfam" id="PF00639">
    <property type="entry name" value="Rotamase"/>
    <property type="match status" value="1"/>
</dbReference>
<keyword evidence="5" id="KW-0697">Rotamase</keyword>
<evidence type="ECO:0000256" key="5">
    <source>
        <dbReference type="PROSITE-ProRule" id="PRU00278"/>
    </source>
</evidence>
<feature type="signal peptide" evidence="6">
    <location>
        <begin position="1"/>
        <end position="30"/>
    </location>
</feature>
<dbReference type="PROSITE" id="PS50198">
    <property type="entry name" value="PPIC_PPIASE_2"/>
    <property type="match status" value="1"/>
</dbReference>
<evidence type="ECO:0000256" key="1">
    <source>
        <dbReference type="ARBA" id="ARBA00018370"/>
    </source>
</evidence>
<accession>A0ABZ2V2M2</accession>
<evidence type="ECO:0000256" key="4">
    <source>
        <dbReference type="ARBA" id="ARBA00031484"/>
    </source>
</evidence>
<dbReference type="Gene3D" id="1.10.4030.10">
    <property type="entry name" value="Porin chaperone SurA, peptide-binding domain"/>
    <property type="match status" value="1"/>
</dbReference>
<dbReference type="EMBL" id="CP150951">
    <property type="protein sequence ID" value="WZC48152.2"/>
    <property type="molecule type" value="Genomic_DNA"/>
</dbReference>
<dbReference type="Pfam" id="PF13624">
    <property type="entry name" value="SurA_N_3"/>
    <property type="match status" value="1"/>
</dbReference>